<keyword evidence="3" id="KW-1185">Reference proteome</keyword>
<protein>
    <submittedName>
        <fullName evidence="2">Uncharacterized protein</fullName>
    </submittedName>
</protein>
<evidence type="ECO:0000313" key="3">
    <source>
        <dbReference type="Proteomes" id="UP000593574"/>
    </source>
</evidence>
<feature type="non-terminal residue" evidence="2">
    <location>
        <position position="88"/>
    </location>
</feature>
<organism evidence="2 3">
    <name type="scientific">Gossypium laxum</name>
    <dbReference type="NCBI Taxonomy" id="34288"/>
    <lineage>
        <taxon>Eukaryota</taxon>
        <taxon>Viridiplantae</taxon>
        <taxon>Streptophyta</taxon>
        <taxon>Embryophyta</taxon>
        <taxon>Tracheophyta</taxon>
        <taxon>Spermatophyta</taxon>
        <taxon>Magnoliopsida</taxon>
        <taxon>eudicotyledons</taxon>
        <taxon>Gunneridae</taxon>
        <taxon>Pentapetalae</taxon>
        <taxon>rosids</taxon>
        <taxon>malvids</taxon>
        <taxon>Malvales</taxon>
        <taxon>Malvaceae</taxon>
        <taxon>Malvoideae</taxon>
        <taxon>Gossypium</taxon>
    </lineage>
</organism>
<proteinExistence type="predicted"/>
<dbReference type="EMBL" id="JABEZV010000001">
    <property type="protein sequence ID" value="MBA0704194.1"/>
    <property type="molecule type" value="Genomic_DNA"/>
</dbReference>
<comment type="caution">
    <text evidence="2">The sequence shown here is derived from an EMBL/GenBank/DDBJ whole genome shotgun (WGS) entry which is preliminary data.</text>
</comment>
<feature type="compositionally biased region" description="Polar residues" evidence="1">
    <location>
        <begin position="71"/>
        <end position="88"/>
    </location>
</feature>
<evidence type="ECO:0000313" key="2">
    <source>
        <dbReference type="EMBL" id="MBA0704194.1"/>
    </source>
</evidence>
<sequence length="88" mass="10036">MLGVIGPIKVNLKERFMRGFPLIKISRSGKLFLFDPFKFFNITCGLIRDLLTRHNFPFMYEAVSACLESPKPTTEDSTFLTGTNPKHP</sequence>
<dbReference type="AlphaFoldDB" id="A0A7J8YYJ2"/>
<dbReference type="Proteomes" id="UP000593574">
    <property type="component" value="Unassembled WGS sequence"/>
</dbReference>
<evidence type="ECO:0000256" key="1">
    <source>
        <dbReference type="SAM" id="MobiDB-lite"/>
    </source>
</evidence>
<accession>A0A7J8YYJ2</accession>
<feature type="region of interest" description="Disordered" evidence="1">
    <location>
        <begin position="69"/>
        <end position="88"/>
    </location>
</feature>
<gene>
    <name evidence="2" type="ORF">Golax_016466</name>
</gene>
<name>A0A7J8YYJ2_9ROSI</name>
<reference evidence="2 3" key="1">
    <citation type="journal article" date="2019" name="Genome Biol. Evol.">
        <title>Insights into the evolution of the New World diploid cottons (Gossypium, subgenus Houzingenia) based on genome sequencing.</title>
        <authorList>
            <person name="Grover C.E."/>
            <person name="Arick M.A. 2nd"/>
            <person name="Thrash A."/>
            <person name="Conover J.L."/>
            <person name="Sanders W.S."/>
            <person name="Peterson D.G."/>
            <person name="Frelichowski J.E."/>
            <person name="Scheffler J.A."/>
            <person name="Scheffler B.E."/>
            <person name="Wendel J.F."/>
        </authorList>
    </citation>
    <scope>NUCLEOTIDE SEQUENCE [LARGE SCALE GENOMIC DNA]</scope>
    <source>
        <strain evidence="2">4</strain>
        <tissue evidence="2">Leaf</tissue>
    </source>
</reference>